<proteinExistence type="predicted"/>
<dbReference type="SUPFAM" id="SSF48403">
    <property type="entry name" value="Ankyrin repeat"/>
    <property type="match status" value="1"/>
</dbReference>
<dbReference type="EMBL" id="JALJOU010000080">
    <property type="protein sequence ID" value="KAK9823060.1"/>
    <property type="molecule type" value="Genomic_DNA"/>
</dbReference>
<dbReference type="PROSITE" id="PS50088">
    <property type="entry name" value="ANK_REPEAT"/>
    <property type="match status" value="1"/>
</dbReference>
<sequence>MGRVLAWFHNATAAAEDAGREVELAFSSALAKHHRAQVHAAAEALGHGGLVTASRGFGDERYVSVLCRASEGGALAARQQVRASREQKHKAGWLRTWAAEAGVASLSHDEAVQMVATNALPPQLADLWACKSAEQRSVGVLIAAASRGDLPGLQAALAEAGEAVRLGVYDVDTRRGPLHAAAGAGQVAALEALLVAGAPVDGLDGNKLTALQVARKWEQCDAEGALLRAGAADPEAHRPLGPPAETDRPQWVTDLCPERWGCVHYLGAACAVGGAVVLVFQLSRSRKASNSLR</sequence>
<name>A0AAW1QNQ0_9CHLO</name>
<protein>
    <submittedName>
        <fullName evidence="2">Uncharacterized protein</fullName>
    </submittedName>
</protein>
<dbReference type="Gene3D" id="3.30.1370.50">
    <property type="entry name" value="R3H-like domain"/>
    <property type="match status" value="1"/>
</dbReference>
<comment type="caution">
    <text evidence="2">The sequence shown here is derived from an EMBL/GenBank/DDBJ whole genome shotgun (WGS) entry which is preliminary data.</text>
</comment>
<dbReference type="AlphaFoldDB" id="A0AAW1QNQ0"/>
<organism evidence="2 3">
    <name type="scientific">Elliptochloris bilobata</name>
    <dbReference type="NCBI Taxonomy" id="381761"/>
    <lineage>
        <taxon>Eukaryota</taxon>
        <taxon>Viridiplantae</taxon>
        <taxon>Chlorophyta</taxon>
        <taxon>core chlorophytes</taxon>
        <taxon>Trebouxiophyceae</taxon>
        <taxon>Trebouxiophyceae incertae sedis</taxon>
        <taxon>Elliptochloris clade</taxon>
        <taxon>Elliptochloris</taxon>
    </lineage>
</organism>
<reference evidence="2 3" key="1">
    <citation type="journal article" date="2024" name="Nat. Commun.">
        <title>Phylogenomics reveals the evolutionary origins of lichenization in chlorophyte algae.</title>
        <authorList>
            <person name="Puginier C."/>
            <person name="Libourel C."/>
            <person name="Otte J."/>
            <person name="Skaloud P."/>
            <person name="Haon M."/>
            <person name="Grisel S."/>
            <person name="Petersen M."/>
            <person name="Berrin J.G."/>
            <person name="Delaux P.M."/>
            <person name="Dal Grande F."/>
            <person name="Keller J."/>
        </authorList>
    </citation>
    <scope>NUCLEOTIDE SEQUENCE [LARGE SCALE GENOMIC DNA]</scope>
    <source>
        <strain evidence="2 3">SAG 245.80</strain>
    </source>
</reference>
<dbReference type="InterPro" id="IPR036867">
    <property type="entry name" value="R3H_dom_sf"/>
</dbReference>
<gene>
    <name evidence="2" type="ORF">WJX81_005401</name>
</gene>
<dbReference type="InterPro" id="IPR036770">
    <property type="entry name" value="Ankyrin_rpt-contain_sf"/>
</dbReference>
<evidence type="ECO:0000256" key="1">
    <source>
        <dbReference type="PROSITE-ProRule" id="PRU00023"/>
    </source>
</evidence>
<accession>A0AAW1QNQ0</accession>
<dbReference type="GO" id="GO:0003676">
    <property type="term" value="F:nucleic acid binding"/>
    <property type="evidence" value="ECO:0007669"/>
    <property type="project" value="InterPro"/>
</dbReference>
<feature type="repeat" description="ANK" evidence="1">
    <location>
        <begin position="173"/>
        <end position="205"/>
    </location>
</feature>
<evidence type="ECO:0000313" key="2">
    <source>
        <dbReference type="EMBL" id="KAK9823060.1"/>
    </source>
</evidence>
<keyword evidence="1" id="KW-0040">ANK repeat</keyword>
<evidence type="ECO:0000313" key="3">
    <source>
        <dbReference type="Proteomes" id="UP001445335"/>
    </source>
</evidence>
<keyword evidence="3" id="KW-1185">Reference proteome</keyword>
<dbReference type="Gene3D" id="1.25.40.20">
    <property type="entry name" value="Ankyrin repeat-containing domain"/>
    <property type="match status" value="1"/>
</dbReference>
<dbReference type="InterPro" id="IPR002110">
    <property type="entry name" value="Ankyrin_rpt"/>
</dbReference>
<dbReference type="Proteomes" id="UP001445335">
    <property type="component" value="Unassembled WGS sequence"/>
</dbReference>